<protein>
    <submittedName>
        <fullName evidence="1">Uncharacterized protein</fullName>
    </submittedName>
</protein>
<dbReference type="VEuPathDB" id="FungiDB:VP01_5913g1"/>
<keyword evidence="2" id="KW-1185">Reference proteome</keyword>
<dbReference type="AlphaFoldDB" id="A0A0L6UHR3"/>
<sequence length="190" mass="21742">MTAKTWKVVKSRDVFDIEVLYGLTPFNEFQEMVARKCNVGFPNTTPIVMKTRICWFASIPKVSVFLKKHKHKLNGTDYKDWLKSAKYAKKSKVFLKLKMDNPAGAIKDTEMEDLLAAPAAHEQAVKEMNGKRKLCGYIDPSDPHQYILITLEACQEWACTFMKRKEGVTSTSPPPLLHHLTLKVRKLLVM</sequence>
<accession>A0A0L6UHR3</accession>
<comment type="caution">
    <text evidence="1">The sequence shown here is derived from an EMBL/GenBank/DDBJ whole genome shotgun (WGS) entry which is preliminary data.</text>
</comment>
<organism evidence="1 2">
    <name type="scientific">Puccinia sorghi</name>
    <dbReference type="NCBI Taxonomy" id="27349"/>
    <lineage>
        <taxon>Eukaryota</taxon>
        <taxon>Fungi</taxon>
        <taxon>Dikarya</taxon>
        <taxon>Basidiomycota</taxon>
        <taxon>Pucciniomycotina</taxon>
        <taxon>Pucciniomycetes</taxon>
        <taxon>Pucciniales</taxon>
        <taxon>Pucciniaceae</taxon>
        <taxon>Puccinia</taxon>
    </lineage>
</organism>
<proteinExistence type="predicted"/>
<dbReference type="OrthoDB" id="2507298at2759"/>
<evidence type="ECO:0000313" key="1">
    <source>
        <dbReference type="EMBL" id="KNZ48094.1"/>
    </source>
</evidence>
<evidence type="ECO:0000313" key="2">
    <source>
        <dbReference type="Proteomes" id="UP000037035"/>
    </source>
</evidence>
<gene>
    <name evidence="1" type="ORF">VP01_5913g1</name>
</gene>
<dbReference type="Proteomes" id="UP000037035">
    <property type="component" value="Unassembled WGS sequence"/>
</dbReference>
<dbReference type="EMBL" id="LAVV01011178">
    <property type="protein sequence ID" value="KNZ48094.1"/>
    <property type="molecule type" value="Genomic_DNA"/>
</dbReference>
<name>A0A0L6UHR3_9BASI</name>
<reference evidence="1 2" key="1">
    <citation type="submission" date="2015-08" db="EMBL/GenBank/DDBJ databases">
        <title>Next Generation Sequencing and Analysis of the Genome of Puccinia sorghi L Schw, the Causal Agent of Maize Common Rust.</title>
        <authorList>
            <person name="Rochi L."/>
            <person name="Burguener G."/>
            <person name="Darino M."/>
            <person name="Turjanski A."/>
            <person name="Kreff E."/>
            <person name="Dieguez M.J."/>
            <person name="Sacco F."/>
        </authorList>
    </citation>
    <scope>NUCLEOTIDE SEQUENCE [LARGE SCALE GENOMIC DNA]</scope>
    <source>
        <strain evidence="1 2">RO10H11247</strain>
    </source>
</reference>